<sequence>MQTEIIKRAHDKGHFAVAKTEQIITLDYYFAKLTSKVQNVLANCVHCILVNRKRGKQEGFLNPIPKGELVAIKRTQFGTGLKLRPKFYGPYGIKTVKPHDRYEVEKVGQHEGPHLTSTAVDFMKRFAYNILIFFRCGQLIFRMDDCEVEGAIASPLSISPERAMSRTGERERRRKEHQNSTESVGTAREADAHRQSSNNS</sequence>
<dbReference type="InterPro" id="IPR041588">
    <property type="entry name" value="Integrase_H2C2"/>
</dbReference>
<keyword evidence="4" id="KW-1185">Reference proteome</keyword>
<dbReference type="Proteomes" id="UP000887159">
    <property type="component" value="Unassembled WGS sequence"/>
</dbReference>
<protein>
    <recommendedName>
        <fullName evidence="2">Integrase zinc-binding domain-containing protein</fullName>
    </recommendedName>
</protein>
<evidence type="ECO:0000259" key="2">
    <source>
        <dbReference type="Pfam" id="PF17921"/>
    </source>
</evidence>
<dbReference type="Gene3D" id="1.10.340.70">
    <property type="match status" value="1"/>
</dbReference>
<accession>A0A8X6SB32</accession>
<proteinExistence type="predicted"/>
<evidence type="ECO:0000313" key="3">
    <source>
        <dbReference type="EMBL" id="GFY07965.1"/>
    </source>
</evidence>
<comment type="caution">
    <text evidence="3">The sequence shown here is derived from an EMBL/GenBank/DDBJ whole genome shotgun (WGS) entry which is preliminary data.</text>
</comment>
<name>A0A8X6SB32_TRICX</name>
<feature type="region of interest" description="Disordered" evidence="1">
    <location>
        <begin position="159"/>
        <end position="200"/>
    </location>
</feature>
<gene>
    <name evidence="3" type="primary">AVEN_247497_1</name>
    <name evidence="3" type="ORF">TNCV_2579971</name>
</gene>
<organism evidence="3 4">
    <name type="scientific">Trichonephila clavipes</name>
    <name type="common">Golden silk orbweaver</name>
    <name type="synonym">Nephila clavipes</name>
    <dbReference type="NCBI Taxonomy" id="2585209"/>
    <lineage>
        <taxon>Eukaryota</taxon>
        <taxon>Metazoa</taxon>
        <taxon>Ecdysozoa</taxon>
        <taxon>Arthropoda</taxon>
        <taxon>Chelicerata</taxon>
        <taxon>Arachnida</taxon>
        <taxon>Araneae</taxon>
        <taxon>Araneomorphae</taxon>
        <taxon>Entelegynae</taxon>
        <taxon>Araneoidea</taxon>
        <taxon>Nephilidae</taxon>
        <taxon>Trichonephila</taxon>
    </lineage>
</organism>
<feature type="domain" description="Integrase zinc-binding" evidence="2">
    <location>
        <begin position="1"/>
        <end position="51"/>
    </location>
</feature>
<evidence type="ECO:0000256" key="1">
    <source>
        <dbReference type="SAM" id="MobiDB-lite"/>
    </source>
</evidence>
<dbReference type="AlphaFoldDB" id="A0A8X6SB32"/>
<reference evidence="3" key="1">
    <citation type="submission" date="2020-08" db="EMBL/GenBank/DDBJ databases">
        <title>Multicomponent nature underlies the extraordinary mechanical properties of spider dragline silk.</title>
        <authorList>
            <person name="Kono N."/>
            <person name="Nakamura H."/>
            <person name="Mori M."/>
            <person name="Yoshida Y."/>
            <person name="Ohtoshi R."/>
            <person name="Malay A.D."/>
            <person name="Moran D.A.P."/>
            <person name="Tomita M."/>
            <person name="Numata K."/>
            <person name="Arakawa K."/>
        </authorList>
    </citation>
    <scope>NUCLEOTIDE SEQUENCE</scope>
</reference>
<dbReference type="EMBL" id="BMAU01021279">
    <property type="protein sequence ID" value="GFY07965.1"/>
    <property type="molecule type" value="Genomic_DNA"/>
</dbReference>
<dbReference type="Pfam" id="PF17921">
    <property type="entry name" value="Integrase_H2C2"/>
    <property type="match status" value="1"/>
</dbReference>
<evidence type="ECO:0000313" key="4">
    <source>
        <dbReference type="Proteomes" id="UP000887159"/>
    </source>
</evidence>